<dbReference type="PANTHER" id="PTHR34220:SF7">
    <property type="entry name" value="SENSOR HISTIDINE KINASE YPDA"/>
    <property type="match status" value="1"/>
</dbReference>
<keyword evidence="5" id="KW-1185">Reference proteome</keyword>
<protein>
    <submittedName>
        <fullName evidence="4">Histidine kinase</fullName>
    </submittedName>
</protein>
<evidence type="ECO:0000256" key="2">
    <source>
        <dbReference type="SAM" id="Phobius"/>
    </source>
</evidence>
<dbReference type="PANTHER" id="PTHR34220">
    <property type="entry name" value="SENSOR HISTIDINE KINASE YPDA"/>
    <property type="match status" value="1"/>
</dbReference>
<sequence>MDLRIASWLSTSHNSRAVWHATFWLLLLAAVSWSIPNRQGGAFSGVEETLVFLALAAIAVYLHLYRLLPLLSQQRYLRYAAAVLLLLVLGAAVLSGVLTRFYDDDTSYVQHLVNIGALLGISGGLKLYRQDVQRQLTAKEAQAQQLQTELSLLVAQVHPHFLFNTLNNLYGLTLHEPARAAEVVLKLAGLMRYMLTQTRGEKTELTGEIQFLQDYLALERLRLPDGADIHFAVEGPSQGRLVPMLLIPFLENGFKHGINQLAHGPYLHGYLRTDADTLYFYLENNKPVHPLPADVTRTATGLDNVRRRLALAYPGRHQLTIDDQPHTFTVHLAIQL</sequence>
<keyword evidence="2" id="KW-0812">Transmembrane</keyword>
<feature type="transmembrane region" description="Helical" evidence="2">
    <location>
        <begin position="80"/>
        <end position="102"/>
    </location>
</feature>
<dbReference type="EMBL" id="JACXAD010000023">
    <property type="protein sequence ID" value="MBD2769789.1"/>
    <property type="molecule type" value="Genomic_DNA"/>
</dbReference>
<dbReference type="InterPro" id="IPR010559">
    <property type="entry name" value="Sig_transdc_His_kin_internal"/>
</dbReference>
<feature type="domain" description="Signal transduction histidine kinase internal region" evidence="3">
    <location>
        <begin position="149"/>
        <end position="225"/>
    </location>
</feature>
<comment type="caution">
    <text evidence="4">The sequence shown here is derived from an EMBL/GenBank/DDBJ whole genome shotgun (WGS) entry which is preliminary data.</text>
</comment>
<dbReference type="GO" id="GO:0000155">
    <property type="term" value="F:phosphorelay sensor kinase activity"/>
    <property type="evidence" value="ECO:0007669"/>
    <property type="project" value="InterPro"/>
</dbReference>
<evidence type="ECO:0000313" key="5">
    <source>
        <dbReference type="Proteomes" id="UP000612233"/>
    </source>
</evidence>
<dbReference type="RefSeq" id="WP_223847390.1">
    <property type="nucleotide sequence ID" value="NZ_JACXAD010000023.1"/>
</dbReference>
<gene>
    <name evidence="4" type="ORF">IC235_18015</name>
</gene>
<reference evidence="4" key="1">
    <citation type="submission" date="2020-09" db="EMBL/GenBank/DDBJ databases">
        <authorList>
            <person name="Kim M.K."/>
        </authorList>
    </citation>
    <scope>NUCLEOTIDE SEQUENCE</scope>
    <source>
        <strain evidence="4">BT664</strain>
    </source>
</reference>
<feature type="transmembrane region" description="Helical" evidence="2">
    <location>
        <begin position="108"/>
        <end position="128"/>
    </location>
</feature>
<name>A0A927BGK5_9BACT</name>
<organism evidence="4 5">
    <name type="scientific">Hymenobacter montanus</name>
    <dbReference type="NCBI Taxonomy" id="2771359"/>
    <lineage>
        <taxon>Bacteria</taxon>
        <taxon>Pseudomonadati</taxon>
        <taxon>Bacteroidota</taxon>
        <taxon>Cytophagia</taxon>
        <taxon>Cytophagales</taxon>
        <taxon>Hymenobacteraceae</taxon>
        <taxon>Hymenobacter</taxon>
    </lineage>
</organism>
<evidence type="ECO:0000313" key="4">
    <source>
        <dbReference type="EMBL" id="MBD2769789.1"/>
    </source>
</evidence>
<dbReference type="InterPro" id="IPR050640">
    <property type="entry name" value="Bact_2-comp_sensor_kinase"/>
</dbReference>
<dbReference type="GO" id="GO:0016020">
    <property type="term" value="C:membrane"/>
    <property type="evidence" value="ECO:0007669"/>
    <property type="project" value="InterPro"/>
</dbReference>
<evidence type="ECO:0000259" key="3">
    <source>
        <dbReference type="Pfam" id="PF06580"/>
    </source>
</evidence>
<keyword evidence="1" id="KW-0175">Coiled coil</keyword>
<dbReference type="Pfam" id="PF06580">
    <property type="entry name" value="His_kinase"/>
    <property type="match status" value="1"/>
</dbReference>
<evidence type="ECO:0000256" key="1">
    <source>
        <dbReference type="SAM" id="Coils"/>
    </source>
</evidence>
<keyword evidence="4" id="KW-0808">Transferase</keyword>
<accession>A0A927BGK5</accession>
<feature type="coiled-coil region" evidence="1">
    <location>
        <begin position="129"/>
        <end position="156"/>
    </location>
</feature>
<dbReference type="AlphaFoldDB" id="A0A927BGK5"/>
<feature type="transmembrane region" description="Helical" evidence="2">
    <location>
        <begin position="50"/>
        <end position="68"/>
    </location>
</feature>
<proteinExistence type="predicted"/>
<keyword evidence="2" id="KW-1133">Transmembrane helix</keyword>
<keyword evidence="2" id="KW-0472">Membrane</keyword>
<dbReference type="Proteomes" id="UP000612233">
    <property type="component" value="Unassembled WGS sequence"/>
</dbReference>
<keyword evidence="4" id="KW-0418">Kinase</keyword>